<dbReference type="Proteomes" id="UP000273405">
    <property type="component" value="Unassembled WGS sequence"/>
</dbReference>
<dbReference type="GO" id="GO:0015031">
    <property type="term" value="P:protein transport"/>
    <property type="evidence" value="ECO:0007669"/>
    <property type="project" value="UniProtKB-KW"/>
</dbReference>
<keyword evidence="5 8" id="KW-1133">Transmembrane helix</keyword>
<comment type="caution">
    <text evidence="9">The sequence shown here is derived from an EMBL/GenBank/DDBJ whole genome shotgun (WGS) entry which is preliminary data.</text>
</comment>
<evidence type="ECO:0000256" key="1">
    <source>
        <dbReference type="ARBA" id="ARBA00004162"/>
    </source>
</evidence>
<accession>A0A3A8N116</accession>
<evidence type="ECO:0000256" key="6">
    <source>
        <dbReference type="ARBA" id="ARBA00023136"/>
    </source>
</evidence>
<keyword evidence="7" id="KW-0653">Protein transport</keyword>
<dbReference type="GO" id="GO:0005886">
    <property type="term" value="C:plasma membrane"/>
    <property type="evidence" value="ECO:0007669"/>
    <property type="project" value="UniProtKB-SubCell"/>
</dbReference>
<dbReference type="Gene3D" id="3.30.420.270">
    <property type="match status" value="1"/>
</dbReference>
<organism evidence="9 10">
    <name type="scientific">Corallococcus sicarius</name>
    <dbReference type="NCBI Taxonomy" id="2316726"/>
    <lineage>
        <taxon>Bacteria</taxon>
        <taxon>Pseudomonadati</taxon>
        <taxon>Myxococcota</taxon>
        <taxon>Myxococcia</taxon>
        <taxon>Myxococcales</taxon>
        <taxon>Cystobacterineae</taxon>
        <taxon>Myxococcaceae</taxon>
        <taxon>Corallococcus</taxon>
    </lineage>
</organism>
<dbReference type="RefSeq" id="WP_120629696.1">
    <property type="nucleotide sequence ID" value="NZ_RAWG01000368.1"/>
</dbReference>
<dbReference type="AlphaFoldDB" id="A0A3A8N116"/>
<evidence type="ECO:0000256" key="3">
    <source>
        <dbReference type="ARBA" id="ARBA00022475"/>
    </source>
</evidence>
<feature type="transmembrane region" description="Helical" evidence="8">
    <location>
        <begin position="15"/>
        <end position="34"/>
    </location>
</feature>
<dbReference type="OrthoDB" id="9798629at2"/>
<evidence type="ECO:0000313" key="9">
    <source>
        <dbReference type="EMBL" id="RKH33642.1"/>
    </source>
</evidence>
<evidence type="ECO:0000256" key="2">
    <source>
        <dbReference type="ARBA" id="ARBA00005811"/>
    </source>
</evidence>
<evidence type="ECO:0000313" key="10">
    <source>
        <dbReference type="Proteomes" id="UP000273405"/>
    </source>
</evidence>
<keyword evidence="10" id="KW-1185">Reference proteome</keyword>
<sequence>MGMAVGGRGGVKADINVTPLVDVVLVLLIIFMVVTPMSQEGRDVALPAAAQGEHRDKPPEPLIFSLTADKALYVGMDVFPDIARFEDRVRNELRAEPERRLLLKADETLTCGDVLGVLGRSRDAGARKVSLGVAVKKTNGGGT</sequence>
<keyword evidence="6 8" id="KW-0472">Membrane</keyword>
<evidence type="ECO:0000256" key="5">
    <source>
        <dbReference type="ARBA" id="ARBA00022989"/>
    </source>
</evidence>
<dbReference type="InterPro" id="IPR003400">
    <property type="entry name" value="ExbD"/>
</dbReference>
<dbReference type="Pfam" id="PF02472">
    <property type="entry name" value="ExbD"/>
    <property type="match status" value="1"/>
</dbReference>
<gene>
    <name evidence="9" type="ORF">D7X12_35805</name>
</gene>
<keyword evidence="3" id="KW-1003">Cell membrane</keyword>
<name>A0A3A8N116_9BACT</name>
<dbReference type="PANTHER" id="PTHR30558">
    <property type="entry name" value="EXBD MEMBRANE COMPONENT OF PMF-DRIVEN MACROMOLECULE IMPORT SYSTEM"/>
    <property type="match status" value="1"/>
</dbReference>
<dbReference type="EMBL" id="RAWG01000368">
    <property type="protein sequence ID" value="RKH33642.1"/>
    <property type="molecule type" value="Genomic_DNA"/>
</dbReference>
<dbReference type="PANTHER" id="PTHR30558:SF7">
    <property type="entry name" value="TOL-PAL SYSTEM PROTEIN TOLR"/>
    <property type="match status" value="1"/>
</dbReference>
<keyword evidence="7" id="KW-0813">Transport</keyword>
<comment type="subcellular location">
    <subcellularLocation>
        <location evidence="1">Cell membrane</location>
        <topology evidence="1">Single-pass membrane protein</topology>
    </subcellularLocation>
    <subcellularLocation>
        <location evidence="7">Cell membrane</location>
        <topology evidence="7">Single-pass type II membrane protein</topology>
    </subcellularLocation>
</comment>
<protein>
    <submittedName>
        <fullName evidence="9">Biopolymer transporter ExbD</fullName>
    </submittedName>
</protein>
<comment type="similarity">
    <text evidence="2 7">Belongs to the ExbD/TolR family.</text>
</comment>
<proteinExistence type="inferred from homology"/>
<evidence type="ECO:0000256" key="8">
    <source>
        <dbReference type="SAM" id="Phobius"/>
    </source>
</evidence>
<dbReference type="GO" id="GO:0022857">
    <property type="term" value="F:transmembrane transporter activity"/>
    <property type="evidence" value="ECO:0007669"/>
    <property type="project" value="InterPro"/>
</dbReference>
<evidence type="ECO:0000256" key="4">
    <source>
        <dbReference type="ARBA" id="ARBA00022692"/>
    </source>
</evidence>
<evidence type="ECO:0000256" key="7">
    <source>
        <dbReference type="RuleBase" id="RU003879"/>
    </source>
</evidence>
<keyword evidence="4 7" id="KW-0812">Transmembrane</keyword>
<reference evidence="10" key="1">
    <citation type="submission" date="2018-09" db="EMBL/GenBank/DDBJ databases">
        <authorList>
            <person name="Livingstone P.G."/>
            <person name="Whitworth D.E."/>
        </authorList>
    </citation>
    <scope>NUCLEOTIDE SEQUENCE [LARGE SCALE GENOMIC DNA]</scope>
    <source>
        <strain evidence="10">CA040B</strain>
    </source>
</reference>